<evidence type="ECO:0000313" key="2">
    <source>
        <dbReference type="EMBL" id="KAJ8774863.1"/>
    </source>
</evidence>
<sequence length="75" mass="9045">MRILLLTNFLGRNSLAGLTTTIYRCWTLLHFQNLPHYLLANLWGLHVFFVWLVQLYDFAPPDFRFRFHIQCSLFL</sequence>
<proteinExistence type="predicted"/>
<dbReference type="Proteomes" id="UP001159364">
    <property type="component" value="Linkage Group LG01"/>
</dbReference>
<feature type="transmembrane region" description="Helical" evidence="1">
    <location>
        <begin position="40"/>
        <end position="59"/>
    </location>
</feature>
<gene>
    <name evidence="2" type="ORF">K2173_018122</name>
</gene>
<reference evidence="2 3" key="1">
    <citation type="submission" date="2021-09" db="EMBL/GenBank/DDBJ databases">
        <title>Genomic insights and catalytic innovation underlie evolution of tropane alkaloids biosynthesis.</title>
        <authorList>
            <person name="Wang Y.-J."/>
            <person name="Tian T."/>
            <person name="Huang J.-P."/>
            <person name="Huang S.-X."/>
        </authorList>
    </citation>
    <scope>NUCLEOTIDE SEQUENCE [LARGE SCALE GENOMIC DNA]</scope>
    <source>
        <strain evidence="2">KIB-2018</strain>
        <tissue evidence="2">Leaf</tissue>
    </source>
</reference>
<evidence type="ECO:0000256" key="1">
    <source>
        <dbReference type="SAM" id="Phobius"/>
    </source>
</evidence>
<name>A0AAV8U976_9ROSI</name>
<protein>
    <submittedName>
        <fullName evidence="2">Uncharacterized protein</fullName>
    </submittedName>
</protein>
<keyword evidence="1" id="KW-0812">Transmembrane</keyword>
<keyword evidence="1" id="KW-1133">Transmembrane helix</keyword>
<keyword evidence="1" id="KW-0472">Membrane</keyword>
<keyword evidence="3" id="KW-1185">Reference proteome</keyword>
<dbReference type="AlphaFoldDB" id="A0AAV8U976"/>
<dbReference type="EMBL" id="JAIWQS010000001">
    <property type="protein sequence ID" value="KAJ8774863.1"/>
    <property type="molecule type" value="Genomic_DNA"/>
</dbReference>
<evidence type="ECO:0000313" key="3">
    <source>
        <dbReference type="Proteomes" id="UP001159364"/>
    </source>
</evidence>
<comment type="caution">
    <text evidence="2">The sequence shown here is derived from an EMBL/GenBank/DDBJ whole genome shotgun (WGS) entry which is preliminary data.</text>
</comment>
<accession>A0AAV8U976</accession>
<organism evidence="2 3">
    <name type="scientific">Erythroxylum novogranatense</name>
    <dbReference type="NCBI Taxonomy" id="1862640"/>
    <lineage>
        <taxon>Eukaryota</taxon>
        <taxon>Viridiplantae</taxon>
        <taxon>Streptophyta</taxon>
        <taxon>Embryophyta</taxon>
        <taxon>Tracheophyta</taxon>
        <taxon>Spermatophyta</taxon>
        <taxon>Magnoliopsida</taxon>
        <taxon>eudicotyledons</taxon>
        <taxon>Gunneridae</taxon>
        <taxon>Pentapetalae</taxon>
        <taxon>rosids</taxon>
        <taxon>fabids</taxon>
        <taxon>Malpighiales</taxon>
        <taxon>Erythroxylaceae</taxon>
        <taxon>Erythroxylum</taxon>
    </lineage>
</organism>